<feature type="domain" description="tRNA nuclease CdiA C-terminal" evidence="2">
    <location>
        <begin position="190"/>
        <end position="272"/>
    </location>
</feature>
<evidence type="ECO:0000313" key="3">
    <source>
        <dbReference type="EMBL" id="PYE41855.1"/>
    </source>
</evidence>
<organism evidence="3 4">
    <name type="scientific">Paenibacillus barcinonensis</name>
    <dbReference type="NCBI Taxonomy" id="198119"/>
    <lineage>
        <taxon>Bacteria</taxon>
        <taxon>Bacillati</taxon>
        <taxon>Bacillota</taxon>
        <taxon>Bacilli</taxon>
        <taxon>Bacillales</taxon>
        <taxon>Paenibacillaceae</taxon>
        <taxon>Paenibacillus</taxon>
    </lineage>
</organism>
<feature type="compositionally biased region" description="Basic and acidic residues" evidence="1">
    <location>
        <begin position="105"/>
        <end position="125"/>
    </location>
</feature>
<sequence>AFDSPNDTANWLTFGIHGTIRESIFPANAWSSEHWANMMGLGGMMVGGGITAKMIKPHNLLTSSGGGIKLDASSRPPGSGPMAGGFNGYKDPRLQVMDNIAESKKARESSKFSEFAEKEKRRVEGTGDVNLTEPSLPKGGKPKGNYTKGDSHGIKKESETADLMADQGYDIEMLDEVNGGNGYGIKESSNPDFLIEGKVFDCYAPTIETNVDNILRNITKKTKTQAERIVLNLDQFPSEKVAEIIQGILRKANPNGDLKNIKELLIVKNGEITRVFGG</sequence>
<gene>
    <name evidence="3" type="ORF">DFQ00_1524</name>
</gene>
<evidence type="ECO:0000313" key="4">
    <source>
        <dbReference type="Proteomes" id="UP000247790"/>
    </source>
</evidence>
<feature type="non-terminal residue" evidence="3">
    <location>
        <position position="1"/>
    </location>
</feature>
<protein>
    <recommendedName>
        <fullName evidence="2">tRNA nuclease CdiA C-terminal domain-containing protein</fullName>
    </recommendedName>
</protein>
<dbReference type="Proteomes" id="UP000247790">
    <property type="component" value="Unassembled WGS sequence"/>
</dbReference>
<proteinExistence type="predicted"/>
<dbReference type="GO" id="GO:0004549">
    <property type="term" value="F:tRNA-specific ribonuclease activity"/>
    <property type="evidence" value="ECO:0007669"/>
    <property type="project" value="InterPro"/>
</dbReference>
<evidence type="ECO:0000256" key="1">
    <source>
        <dbReference type="SAM" id="MobiDB-lite"/>
    </source>
</evidence>
<feature type="region of interest" description="Disordered" evidence="1">
    <location>
        <begin position="105"/>
        <end position="155"/>
    </location>
</feature>
<dbReference type="EMBL" id="QJSW01000052">
    <property type="protein sequence ID" value="PYE41855.1"/>
    <property type="molecule type" value="Genomic_DNA"/>
</dbReference>
<dbReference type="InterPro" id="IPR040559">
    <property type="entry name" value="CdiA_C"/>
</dbReference>
<dbReference type="InterPro" id="IPR033806">
    <property type="entry name" value="CDI_toxin_Bp1026b-like"/>
</dbReference>
<dbReference type="CDD" id="cd13442">
    <property type="entry name" value="CDI_toxin_Bp1026b-like"/>
    <property type="match status" value="1"/>
</dbReference>
<accession>A0A2V4VSI0</accession>
<evidence type="ECO:0000259" key="2">
    <source>
        <dbReference type="Pfam" id="PF18451"/>
    </source>
</evidence>
<dbReference type="Pfam" id="PF18451">
    <property type="entry name" value="CdiA_C"/>
    <property type="match status" value="1"/>
</dbReference>
<reference evidence="3 4" key="1">
    <citation type="submission" date="2018-06" db="EMBL/GenBank/DDBJ databases">
        <title>Genomic Encyclopedia of Type Strains, Phase III (KMG-III): the genomes of soil and plant-associated and newly described type strains.</title>
        <authorList>
            <person name="Whitman W."/>
        </authorList>
    </citation>
    <scope>NUCLEOTIDE SEQUENCE [LARGE SCALE GENOMIC DNA]</scope>
    <source>
        <strain evidence="3 4">CECT 7022</strain>
    </source>
</reference>
<comment type="caution">
    <text evidence="3">The sequence shown here is derived from an EMBL/GenBank/DDBJ whole genome shotgun (WGS) entry which is preliminary data.</text>
</comment>
<name>A0A2V4VSI0_PAEBA</name>
<dbReference type="Gene3D" id="3.40.1350.120">
    <property type="match status" value="1"/>
</dbReference>
<dbReference type="AlphaFoldDB" id="A0A2V4VSI0"/>